<dbReference type="GO" id="GO:0005737">
    <property type="term" value="C:cytoplasm"/>
    <property type="evidence" value="ECO:0007669"/>
    <property type="project" value="UniProtKB-SubCell"/>
</dbReference>
<name>A0AAJ8KNW5_9TREE</name>
<reference evidence="8" key="2">
    <citation type="submission" date="2024-02" db="EMBL/GenBank/DDBJ databases">
        <title>Comparative genomics of Cryptococcus and Kwoniella reveals pathogenesis evolution and contrasting modes of karyotype evolution via chromosome fusion or intercentromeric recombination.</title>
        <authorList>
            <person name="Coelho M.A."/>
            <person name="David-Palma M."/>
            <person name="Shea T."/>
            <person name="Bowers K."/>
            <person name="McGinley-Smith S."/>
            <person name="Mohammad A.W."/>
            <person name="Gnirke A."/>
            <person name="Yurkov A.M."/>
            <person name="Nowrousian M."/>
            <person name="Sun S."/>
            <person name="Cuomo C.A."/>
            <person name="Heitman J."/>
        </authorList>
    </citation>
    <scope>NUCLEOTIDE SEQUENCE</scope>
    <source>
        <strain evidence="8">CBS 10117</strain>
    </source>
</reference>
<evidence type="ECO:0000313" key="9">
    <source>
        <dbReference type="Proteomes" id="UP000078595"/>
    </source>
</evidence>
<dbReference type="InterPro" id="IPR029063">
    <property type="entry name" value="SAM-dependent_MTases_sf"/>
</dbReference>
<keyword evidence="4" id="KW-0963">Cytoplasm</keyword>
<accession>A0AAJ8KNW5</accession>
<keyword evidence="5" id="KW-0489">Methyltransferase</keyword>
<sequence>MAWMSSGKSNGDLIDKMVKNGLITSPQIAEAMRKVDRKNYVPDQSYAYEDSPQRIGFGATISAPHMHAHACENLLSFLPLANSPHTGAILDVGSGSGYLTAVLHHLAPQAKVVGIDHIQGLVDLSISNLRKDGVPLASGDDESGVIMICGDGRKGSPRHAPFSIIHVGAAAPEIPQPLVDQLAQPGRMFIPVGEGSQDIWQIDKSRSGEVSKKKLFGVMYVPLTDADKQWRSDSS</sequence>
<dbReference type="PANTHER" id="PTHR11579:SF0">
    <property type="entry name" value="PROTEIN-L-ISOASPARTATE(D-ASPARTATE) O-METHYLTRANSFERASE"/>
    <property type="match status" value="1"/>
</dbReference>
<dbReference type="NCBIfam" id="TIGR00080">
    <property type="entry name" value="pimt"/>
    <property type="match status" value="1"/>
</dbReference>
<organism evidence="8 9">
    <name type="scientific">Kwoniella dejecticola CBS 10117</name>
    <dbReference type="NCBI Taxonomy" id="1296121"/>
    <lineage>
        <taxon>Eukaryota</taxon>
        <taxon>Fungi</taxon>
        <taxon>Dikarya</taxon>
        <taxon>Basidiomycota</taxon>
        <taxon>Agaricomycotina</taxon>
        <taxon>Tremellomycetes</taxon>
        <taxon>Tremellales</taxon>
        <taxon>Cryptococcaceae</taxon>
        <taxon>Kwoniella</taxon>
    </lineage>
</organism>
<dbReference type="KEGG" id="kdj:28967438"/>
<evidence type="ECO:0000256" key="2">
    <source>
        <dbReference type="ARBA" id="ARBA00005369"/>
    </source>
</evidence>
<evidence type="ECO:0000256" key="4">
    <source>
        <dbReference type="ARBA" id="ARBA00022490"/>
    </source>
</evidence>
<evidence type="ECO:0000313" key="8">
    <source>
        <dbReference type="EMBL" id="WWC61143.1"/>
    </source>
</evidence>
<keyword evidence="6" id="KW-0808">Transferase</keyword>
<dbReference type="PANTHER" id="PTHR11579">
    <property type="entry name" value="PROTEIN-L-ISOASPARTATE O-METHYLTRANSFERASE"/>
    <property type="match status" value="1"/>
</dbReference>
<dbReference type="GO" id="GO:0004719">
    <property type="term" value="F:protein-L-isoaspartate (D-aspartate) O-methyltransferase activity"/>
    <property type="evidence" value="ECO:0007669"/>
    <property type="project" value="UniProtKB-EC"/>
</dbReference>
<dbReference type="RefSeq" id="XP_018263864.2">
    <property type="nucleotide sequence ID" value="XM_018407056.2"/>
</dbReference>
<dbReference type="EMBL" id="CP144533">
    <property type="protein sequence ID" value="WWC61143.1"/>
    <property type="molecule type" value="Genomic_DNA"/>
</dbReference>
<dbReference type="Gene3D" id="3.40.50.150">
    <property type="entry name" value="Vaccinia Virus protein VP39"/>
    <property type="match status" value="1"/>
</dbReference>
<dbReference type="Proteomes" id="UP000078595">
    <property type="component" value="Chromosome 4"/>
</dbReference>
<dbReference type="InterPro" id="IPR000682">
    <property type="entry name" value="PCMT"/>
</dbReference>
<dbReference type="SUPFAM" id="SSF53335">
    <property type="entry name" value="S-adenosyl-L-methionine-dependent methyltransferases"/>
    <property type="match status" value="1"/>
</dbReference>
<comment type="subcellular location">
    <subcellularLocation>
        <location evidence="1">Cytoplasm</location>
    </subcellularLocation>
</comment>
<dbReference type="GO" id="GO:0032259">
    <property type="term" value="P:methylation"/>
    <property type="evidence" value="ECO:0007669"/>
    <property type="project" value="UniProtKB-KW"/>
</dbReference>
<protein>
    <recommendedName>
        <fullName evidence="3">protein-L-isoaspartate(D-aspartate) O-methyltransferase</fullName>
        <ecNumber evidence="3">2.1.1.77</ecNumber>
    </recommendedName>
</protein>
<evidence type="ECO:0000256" key="5">
    <source>
        <dbReference type="ARBA" id="ARBA00022603"/>
    </source>
</evidence>
<dbReference type="AlphaFoldDB" id="A0AAJ8KNW5"/>
<keyword evidence="9" id="KW-1185">Reference proteome</keyword>
<proteinExistence type="inferred from homology"/>
<evidence type="ECO:0000256" key="6">
    <source>
        <dbReference type="ARBA" id="ARBA00022679"/>
    </source>
</evidence>
<dbReference type="EC" id="2.1.1.77" evidence="3"/>
<dbReference type="Pfam" id="PF01135">
    <property type="entry name" value="PCMT"/>
    <property type="match status" value="1"/>
</dbReference>
<evidence type="ECO:0000256" key="1">
    <source>
        <dbReference type="ARBA" id="ARBA00004496"/>
    </source>
</evidence>
<comment type="similarity">
    <text evidence="2">Belongs to the methyltransferase superfamily. L-isoaspartyl/D-aspartyl protein methyltransferase family.</text>
</comment>
<evidence type="ECO:0000256" key="7">
    <source>
        <dbReference type="ARBA" id="ARBA00022691"/>
    </source>
</evidence>
<reference evidence="8" key="1">
    <citation type="submission" date="2013-07" db="EMBL/GenBank/DDBJ databases">
        <authorList>
            <consortium name="The Broad Institute Genome Sequencing Platform"/>
            <person name="Cuomo C."/>
            <person name="Litvintseva A."/>
            <person name="Chen Y."/>
            <person name="Heitman J."/>
            <person name="Sun S."/>
            <person name="Springer D."/>
            <person name="Dromer F."/>
            <person name="Young S.K."/>
            <person name="Zeng Q."/>
            <person name="Gargeya S."/>
            <person name="Fitzgerald M."/>
            <person name="Abouelleil A."/>
            <person name="Alvarado L."/>
            <person name="Berlin A.M."/>
            <person name="Chapman S.B."/>
            <person name="Dewar J."/>
            <person name="Goldberg J."/>
            <person name="Griggs A."/>
            <person name="Gujja S."/>
            <person name="Hansen M."/>
            <person name="Howarth C."/>
            <person name="Imamovic A."/>
            <person name="Larimer J."/>
            <person name="McCowan C."/>
            <person name="Murphy C."/>
            <person name="Pearson M."/>
            <person name="Priest M."/>
            <person name="Roberts A."/>
            <person name="Saif S."/>
            <person name="Shea T."/>
            <person name="Sykes S."/>
            <person name="Wortman J."/>
            <person name="Nusbaum C."/>
            <person name="Birren B."/>
        </authorList>
    </citation>
    <scope>NUCLEOTIDE SEQUENCE</scope>
    <source>
        <strain evidence="8">CBS 10117</strain>
    </source>
</reference>
<dbReference type="GeneID" id="28967438"/>
<gene>
    <name evidence="8" type="ORF">I303_103722</name>
</gene>
<evidence type="ECO:0000256" key="3">
    <source>
        <dbReference type="ARBA" id="ARBA00011890"/>
    </source>
</evidence>
<dbReference type="CDD" id="cd02440">
    <property type="entry name" value="AdoMet_MTases"/>
    <property type="match status" value="1"/>
</dbReference>
<keyword evidence="7" id="KW-0949">S-adenosyl-L-methionine</keyword>